<gene>
    <name evidence="8" type="ORF">SAMN05421721_103163</name>
</gene>
<keyword evidence="3" id="KW-0812">Transmembrane</keyword>
<evidence type="ECO:0000256" key="3">
    <source>
        <dbReference type="ARBA" id="ARBA00022692"/>
    </source>
</evidence>
<dbReference type="PANTHER" id="PTHR30625">
    <property type="entry name" value="PROTEIN TOLQ"/>
    <property type="match status" value="1"/>
</dbReference>
<sequence length="198" mass="21584">MLPILACSVLALAIVLERLWTLRRRRVVPPRLVVQIWQWLQAGELDDARLRALREGSPLGRILASGLVNRVHSREVMKESIEDTGRQVAHELERFLNTLGTIAAVTPLLGLLGTVLGMIQVFSVITAVGVGDPGELAGGISQALITTAAGISVAVPSLVFHRYFRGRVDELVLEMEQEAIRLVEVLKGERGDAEVNQG</sequence>
<feature type="domain" description="MotA/TolQ/ExbB proton channel" evidence="7">
    <location>
        <begin position="57"/>
        <end position="177"/>
    </location>
</feature>
<keyword evidence="6" id="KW-0653">Protein transport</keyword>
<name>A0A1I4Q6N2_ECTMO</name>
<evidence type="ECO:0000256" key="2">
    <source>
        <dbReference type="ARBA" id="ARBA00022475"/>
    </source>
</evidence>
<evidence type="ECO:0000256" key="5">
    <source>
        <dbReference type="ARBA" id="ARBA00023136"/>
    </source>
</evidence>
<keyword evidence="6" id="KW-0813">Transport</keyword>
<reference evidence="8 9" key="1">
    <citation type="submission" date="2016-10" db="EMBL/GenBank/DDBJ databases">
        <authorList>
            <person name="de Groot N.N."/>
        </authorList>
    </citation>
    <scope>NUCLEOTIDE SEQUENCE [LARGE SCALE GENOMIC DNA]</scope>
    <source>
        <strain evidence="8 9">DSM 4180</strain>
    </source>
</reference>
<protein>
    <submittedName>
        <fullName evidence="8">Biopolymer transport protein ExbB</fullName>
    </submittedName>
</protein>
<evidence type="ECO:0000313" key="9">
    <source>
        <dbReference type="Proteomes" id="UP000199556"/>
    </source>
</evidence>
<keyword evidence="4" id="KW-1133">Transmembrane helix</keyword>
<evidence type="ECO:0000256" key="4">
    <source>
        <dbReference type="ARBA" id="ARBA00022989"/>
    </source>
</evidence>
<evidence type="ECO:0000313" key="8">
    <source>
        <dbReference type="EMBL" id="SFM35273.1"/>
    </source>
</evidence>
<dbReference type="EMBL" id="FOUO01000003">
    <property type="protein sequence ID" value="SFM35273.1"/>
    <property type="molecule type" value="Genomic_DNA"/>
</dbReference>
<accession>A0A1I4Q6N2</accession>
<dbReference type="Proteomes" id="UP000199556">
    <property type="component" value="Unassembled WGS sequence"/>
</dbReference>
<comment type="subcellular location">
    <subcellularLocation>
        <location evidence="1">Cell membrane</location>
        <topology evidence="1">Multi-pass membrane protein</topology>
    </subcellularLocation>
    <subcellularLocation>
        <location evidence="6">Membrane</location>
        <topology evidence="6">Multi-pass membrane protein</topology>
    </subcellularLocation>
</comment>
<evidence type="ECO:0000259" key="7">
    <source>
        <dbReference type="Pfam" id="PF01618"/>
    </source>
</evidence>
<dbReference type="AlphaFoldDB" id="A0A1I4Q6N2"/>
<organism evidence="8 9">
    <name type="scientific">Ectothiorhodospira mobilis</name>
    <dbReference type="NCBI Taxonomy" id="195064"/>
    <lineage>
        <taxon>Bacteria</taxon>
        <taxon>Pseudomonadati</taxon>
        <taxon>Pseudomonadota</taxon>
        <taxon>Gammaproteobacteria</taxon>
        <taxon>Chromatiales</taxon>
        <taxon>Ectothiorhodospiraceae</taxon>
        <taxon>Ectothiorhodospira</taxon>
    </lineage>
</organism>
<dbReference type="PANTHER" id="PTHR30625:SF11">
    <property type="entry name" value="MOTA_TOLQ_EXBB PROTON CHANNEL DOMAIN-CONTAINING PROTEIN"/>
    <property type="match status" value="1"/>
</dbReference>
<proteinExistence type="inferred from homology"/>
<evidence type="ECO:0000256" key="6">
    <source>
        <dbReference type="RuleBase" id="RU004057"/>
    </source>
</evidence>
<dbReference type="InterPro" id="IPR050790">
    <property type="entry name" value="ExbB/TolQ_transport"/>
</dbReference>
<comment type="similarity">
    <text evidence="6">Belongs to the exbB/tolQ family.</text>
</comment>
<evidence type="ECO:0000256" key="1">
    <source>
        <dbReference type="ARBA" id="ARBA00004651"/>
    </source>
</evidence>
<dbReference type="OrthoDB" id="4045at2"/>
<dbReference type="InterPro" id="IPR002898">
    <property type="entry name" value="MotA_ExbB_proton_chnl"/>
</dbReference>
<dbReference type="GO" id="GO:0005886">
    <property type="term" value="C:plasma membrane"/>
    <property type="evidence" value="ECO:0007669"/>
    <property type="project" value="UniProtKB-SubCell"/>
</dbReference>
<dbReference type="Pfam" id="PF01618">
    <property type="entry name" value="MotA_ExbB"/>
    <property type="match status" value="1"/>
</dbReference>
<keyword evidence="9" id="KW-1185">Reference proteome</keyword>
<dbReference type="GO" id="GO:0017038">
    <property type="term" value="P:protein import"/>
    <property type="evidence" value="ECO:0007669"/>
    <property type="project" value="TreeGrafter"/>
</dbReference>
<keyword evidence="5" id="KW-0472">Membrane</keyword>
<dbReference type="STRING" id="195064.SAMN05421721_103163"/>
<keyword evidence="2" id="KW-1003">Cell membrane</keyword>